<dbReference type="PANTHER" id="PTHR42872">
    <property type="entry name" value="PROTEIN-GLUTAMATE METHYLESTERASE/PROTEIN-GLUTAMINE GLUTAMINASE"/>
    <property type="match status" value="1"/>
</dbReference>
<proteinExistence type="inferred from homology"/>
<dbReference type="Pfam" id="PF01339">
    <property type="entry name" value="CheB_methylest"/>
    <property type="match status" value="1"/>
</dbReference>
<dbReference type="PIRSF" id="PIRSF000876">
    <property type="entry name" value="RR_chemtxs_CheB"/>
    <property type="match status" value="1"/>
</dbReference>
<dbReference type="EC" id="3.1.1.61" evidence="3"/>
<dbReference type="OrthoDB" id="9793421at2"/>
<dbReference type="Pfam" id="PF00072">
    <property type="entry name" value="Response_reg"/>
    <property type="match status" value="1"/>
</dbReference>
<evidence type="ECO:0000259" key="7">
    <source>
        <dbReference type="PROSITE" id="PS50122"/>
    </source>
</evidence>
<comment type="subcellular location">
    <subcellularLocation>
        <location evidence="3">Cytoplasm</location>
    </subcellularLocation>
</comment>
<dbReference type="AlphaFoldDB" id="A0A8J3AA15"/>
<evidence type="ECO:0000256" key="2">
    <source>
        <dbReference type="ARBA" id="ARBA00048267"/>
    </source>
</evidence>
<organism evidence="8 9">
    <name type="scientific">Egicoccus halophilus</name>
    <dbReference type="NCBI Taxonomy" id="1670830"/>
    <lineage>
        <taxon>Bacteria</taxon>
        <taxon>Bacillati</taxon>
        <taxon>Actinomycetota</taxon>
        <taxon>Nitriliruptoria</taxon>
        <taxon>Egicoccales</taxon>
        <taxon>Egicoccaceae</taxon>
        <taxon>Egicoccus</taxon>
    </lineage>
</organism>
<dbReference type="HAMAP" id="MF_00099">
    <property type="entry name" value="CheB_chemtxs"/>
    <property type="match status" value="1"/>
</dbReference>
<evidence type="ECO:0000256" key="5">
    <source>
        <dbReference type="PROSITE-ProRule" id="PRU00169"/>
    </source>
</evidence>
<comment type="catalytic activity">
    <reaction evidence="2 3">
        <text>[protein]-L-glutamate 5-O-methyl ester + H2O = L-glutamyl-[protein] + methanol + H(+)</text>
        <dbReference type="Rhea" id="RHEA:23236"/>
        <dbReference type="Rhea" id="RHEA-COMP:10208"/>
        <dbReference type="Rhea" id="RHEA-COMP:10311"/>
        <dbReference type="ChEBI" id="CHEBI:15377"/>
        <dbReference type="ChEBI" id="CHEBI:15378"/>
        <dbReference type="ChEBI" id="CHEBI:17790"/>
        <dbReference type="ChEBI" id="CHEBI:29973"/>
        <dbReference type="ChEBI" id="CHEBI:82795"/>
        <dbReference type="EC" id="3.1.1.61"/>
    </reaction>
</comment>
<comment type="catalytic activity">
    <reaction evidence="3">
        <text>L-glutaminyl-[protein] + H2O = L-glutamyl-[protein] + NH4(+)</text>
        <dbReference type="Rhea" id="RHEA:16441"/>
        <dbReference type="Rhea" id="RHEA-COMP:10207"/>
        <dbReference type="Rhea" id="RHEA-COMP:10208"/>
        <dbReference type="ChEBI" id="CHEBI:15377"/>
        <dbReference type="ChEBI" id="CHEBI:28938"/>
        <dbReference type="ChEBI" id="CHEBI:29973"/>
        <dbReference type="ChEBI" id="CHEBI:30011"/>
        <dbReference type="EC" id="3.5.1.44"/>
    </reaction>
</comment>
<name>A0A8J3AA15_9ACTN</name>
<dbReference type="Gene3D" id="3.40.50.2300">
    <property type="match status" value="1"/>
</dbReference>
<evidence type="ECO:0000259" key="6">
    <source>
        <dbReference type="PROSITE" id="PS50110"/>
    </source>
</evidence>
<dbReference type="InterPro" id="IPR011006">
    <property type="entry name" value="CheY-like_superfamily"/>
</dbReference>
<sequence>MTRVRVLVVDDAVVVRKIVTDALAEDPTIEVVGTAPNGRIALAKIPQVNPDVVTLDVEMPEMDGLATLSAIRAQYPRLPVIMFSTLTERGAATTMEALLRGANDYVTKPANVGSVAEAQQRVKAELLPRVHALSGKRPVVIPPPAAAPRARLSPALRATGRTTTPTRVDAVVVGVSTGGPNALAALLPQLPADLPVPVLIVQHMPPMFTRLLADRLDATCALRVREAGDRQPVIPGQVLIAPGNRHLTVQRVGTEVRTALNEGPPENSCRPAVDVLFRTAAGVYGPNTLGLVLTGMGADGRNGSEHIVAAGGRVLAQDEASSVVWGMPGAVAAAGVADEILPLQELAGAIRRRTAVGRCAPEAGRVATDRRPPTPLAAFGGRR</sequence>
<accession>A0A8J3AA15</accession>
<evidence type="ECO:0000256" key="3">
    <source>
        <dbReference type="HAMAP-Rule" id="MF_00099"/>
    </source>
</evidence>
<feature type="active site" evidence="3 4">
    <location>
        <position position="203"/>
    </location>
</feature>
<dbReference type="PANTHER" id="PTHR42872:SF3">
    <property type="entry name" value="PROTEIN-GLUTAMATE METHYLESTERASE_PROTEIN-GLUTAMINE GLUTAMINASE 1"/>
    <property type="match status" value="1"/>
</dbReference>
<dbReference type="SUPFAM" id="SSF52172">
    <property type="entry name" value="CheY-like"/>
    <property type="match status" value="1"/>
</dbReference>
<dbReference type="CDD" id="cd16432">
    <property type="entry name" value="CheB_Rec"/>
    <property type="match status" value="1"/>
</dbReference>
<dbReference type="EMBL" id="BMHA01000010">
    <property type="protein sequence ID" value="GGI08128.1"/>
    <property type="molecule type" value="Genomic_DNA"/>
</dbReference>
<protein>
    <recommendedName>
        <fullName evidence="3">Protein-glutamate methylesterase/protein-glutamine glutaminase</fullName>
        <ecNumber evidence="3">3.1.1.61</ecNumber>
        <ecNumber evidence="3">3.5.1.44</ecNumber>
    </recommendedName>
</protein>
<dbReference type="PROSITE" id="PS50122">
    <property type="entry name" value="CHEB"/>
    <property type="match status" value="1"/>
</dbReference>
<keyword evidence="1 3" id="KW-0378">Hydrolase</keyword>
<dbReference type="NCBIfam" id="NF001965">
    <property type="entry name" value="PRK00742.1"/>
    <property type="match status" value="1"/>
</dbReference>
<dbReference type="CDD" id="cd17541">
    <property type="entry name" value="REC_CheB-like"/>
    <property type="match status" value="1"/>
</dbReference>
<evidence type="ECO:0000313" key="8">
    <source>
        <dbReference type="EMBL" id="GGI08128.1"/>
    </source>
</evidence>
<dbReference type="Gene3D" id="3.40.50.180">
    <property type="entry name" value="Methylesterase CheB, C-terminal domain"/>
    <property type="match status" value="1"/>
</dbReference>
<feature type="active site" evidence="3 4">
    <location>
        <position position="176"/>
    </location>
</feature>
<feature type="domain" description="Response regulatory" evidence="6">
    <location>
        <begin position="5"/>
        <end position="123"/>
    </location>
</feature>
<dbReference type="InterPro" id="IPR035909">
    <property type="entry name" value="CheB_C"/>
</dbReference>
<comment type="PTM">
    <text evidence="3">Phosphorylated by CheA. Phosphorylation of the N-terminal regulatory domain activates the methylesterase activity.</text>
</comment>
<dbReference type="SMART" id="SM00448">
    <property type="entry name" value="REC"/>
    <property type="match status" value="1"/>
</dbReference>
<comment type="similarity">
    <text evidence="3">Belongs to the CheB family.</text>
</comment>
<dbReference type="EC" id="3.5.1.44" evidence="3"/>
<comment type="function">
    <text evidence="3">Involved in chemotaxis. Part of a chemotaxis signal transduction system that modulates chemotaxis in response to various stimuli. Catalyzes the demethylation of specific methylglutamate residues introduced into the chemoreceptors (methyl-accepting chemotaxis proteins or MCP) by CheR. Also mediates the irreversible deamidation of specific glutamine residues to glutamic acid.</text>
</comment>
<keyword evidence="9" id="KW-1185">Reference proteome</keyword>
<keyword evidence="3" id="KW-0963">Cytoplasm</keyword>
<keyword evidence="3 4" id="KW-0145">Chemotaxis</keyword>
<dbReference type="InterPro" id="IPR001789">
    <property type="entry name" value="Sig_transdc_resp-reg_receiver"/>
</dbReference>
<dbReference type="InterPro" id="IPR000673">
    <property type="entry name" value="Sig_transdc_resp-reg_Me-estase"/>
</dbReference>
<dbReference type="InterPro" id="IPR008248">
    <property type="entry name" value="CheB-like"/>
</dbReference>
<dbReference type="GO" id="GO:0006935">
    <property type="term" value="P:chemotaxis"/>
    <property type="evidence" value="ECO:0007669"/>
    <property type="project" value="UniProtKB-UniRule"/>
</dbReference>
<comment type="caution">
    <text evidence="8">The sequence shown here is derived from an EMBL/GenBank/DDBJ whole genome shotgun (WGS) entry which is preliminary data.</text>
</comment>
<evidence type="ECO:0000313" key="9">
    <source>
        <dbReference type="Proteomes" id="UP000650511"/>
    </source>
</evidence>
<evidence type="ECO:0000256" key="4">
    <source>
        <dbReference type="PROSITE-ProRule" id="PRU00050"/>
    </source>
</evidence>
<dbReference type="GO" id="GO:0000156">
    <property type="term" value="F:phosphorelay response regulator activity"/>
    <property type="evidence" value="ECO:0007669"/>
    <property type="project" value="InterPro"/>
</dbReference>
<dbReference type="GO" id="GO:0005737">
    <property type="term" value="C:cytoplasm"/>
    <property type="evidence" value="ECO:0007669"/>
    <property type="project" value="UniProtKB-SubCell"/>
</dbReference>
<evidence type="ECO:0000256" key="1">
    <source>
        <dbReference type="ARBA" id="ARBA00022801"/>
    </source>
</evidence>
<gene>
    <name evidence="3 8" type="primary">cheB</name>
    <name evidence="8" type="ORF">GCM10011354_27550</name>
</gene>
<dbReference type="GO" id="GO:0008984">
    <property type="term" value="F:protein-glutamate methylesterase activity"/>
    <property type="evidence" value="ECO:0007669"/>
    <property type="project" value="UniProtKB-UniRule"/>
</dbReference>
<dbReference type="Proteomes" id="UP000650511">
    <property type="component" value="Unassembled WGS sequence"/>
</dbReference>
<dbReference type="PROSITE" id="PS50110">
    <property type="entry name" value="RESPONSE_REGULATORY"/>
    <property type="match status" value="1"/>
</dbReference>
<dbReference type="GO" id="GO:0050568">
    <property type="term" value="F:protein-glutamine glutaminase activity"/>
    <property type="evidence" value="ECO:0007669"/>
    <property type="project" value="UniProtKB-UniRule"/>
</dbReference>
<keyword evidence="3 5" id="KW-0597">Phosphoprotein</keyword>
<dbReference type="RefSeq" id="WP_130649022.1">
    <property type="nucleotide sequence ID" value="NZ_BMHA01000010.1"/>
</dbReference>
<feature type="active site" evidence="3 4">
    <location>
        <position position="299"/>
    </location>
</feature>
<reference evidence="8" key="2">
    <citation type="submission" date="2020-09" db="EMBL/GenBank/DDBJ databases">
        <authorList>
            <person name="Sun Q."/>
            <person name="Zhou Y."/>
        </authorList>
    </citation>
    <scope>NUCLEOTIDE SEQUENCE</scope>
    <source>
        <strain evidence="8">CGMCC 1.14988</strain>
    </source>
</reference>
<feature type="domain" description="CheB-type methylesterase" evidence="7">
    <location>
        <begin position="164"/>
        <end position="357"/>
    </location>
</feature>
<reference evidence="8" key="1">
    <citation type="journal article" date="2014" name="Int. J. Syst. Evol. Microbiol.">
        <title>Complete genome sequence of Corynebacterium casei LMG S-19264T (=DSM 44701T), isolated from a smear-ripened cheese.</title>
        <authorList>
            <consortium name="US DOE Joint Genome Institute (JGI-PGF)"/>
            <person name="Walter F."/>
            <person name="Albersmeier A."/>
            <person name="Kalinowski J."/>
            <person name="Ruckert C."/>
        </authorList>
    </citation>
    <scope>NUCLEOTIDE SEQUENCE</scope>
    <source>
        <strain evidence="8">CGMCC 1.14988</strain>
    </source>
</reference>
<dbReference type="SUPFAM" id="SSF52738">
    <property type="entry name" value="Methylesterase CheB, C-terminal domain"/>
    <property type="match status" value="1"/>
</dbReference>
<feature type="modified residue" description="4-aspartylphosphate" evidence="3 5">
    <location>
        <position position="56"/>
    </location>
</feature>
<comment type="domain">
    <text evidence="3">Contains a C-terminal catalytic domain, and an N-terminal region which modulates catalytic activity.</text>
</comment>